<dbReference type="InterPro" id="IPR035965">
    <property type="entry name" value="PAS-like_dom_sf"/>
</dbReference>
<dbReference type="PROSITE" id="PS50887">
    <property type="entry name" value="GGDEF"/>
    <property type="match status" value="1"/>
</dbReference>
<dbReference type="SUPFAM" id="SSF55785">
    <property type="entry name" value="PYP-like sensor domain (PAS domain)"/>
    <property type="match status" value="1"/>
</dbReference>
<sequence>MENELKALVERVGLGGQTILTRTRFLQWKASDGQRLNRLASRMEEAHQAFTDKLYEHLGNFDVLTTTLGDEARLARLKHSQTDYYRRLWSGPYDRGYVNDRLLVGLVHQRVGVDLEWYLGAYRLYLAEMLGHLLEDSPQREVFDSLLKAVFFDMILAIDTYSAAQRQALEDSEARLARALRGSEDGIWDWDIEADRLYLSERWTEMLGLPAESTSSSNRWFDRVHPDDLSGLREAIGAHLQGHTNSLVHEYRIRTRCGDYLWVLVRGVVEDCRRSGRRMAGSQTDISSRKAAEGRLRHAARHDSLTGLANRLHLDELLHAAQQRTSNRDSALLFVDLDRFKLINDSLGHGVGDLVLMEVAKRLARCVRPGDHLARFGGDEFVALLGDLACAADAERVAQRMLDALRQPLQLGERTLSLSASIGIAPLWLDGRPLDALQAADLALYRAKNAGKDQFSLYFDDLRGSAQRRLDLESALSQAVARDEYVLHYQPICRLENGRPYLVGVEALLRWQHDGQLIGPQEFIPILEESREIVRVGEWVLREACHQVRCWQLLGQTQLYCSVNLSIRQLQQPDFTDRLIAILDETGLAPSRLVLEITETLLMQHSDTVMATLQQIADLGVRLALDDFGTGYCSLGYLKRFPLHLLKVDRSFIAGVPEDADAAVISRAIIGLGQSLGLEVIAEGVERPEHMQFLIDAGCRYAQGYGFSRPKAAADLQRSFSAEGCFEELWCLLPDHAANVRRIGVCTPSGSRTA</sequence>
<dbReference type="CDD" id="cd01949">
    <property type="entry name" value="GGDEF"/>
    <property type="match status" value="1"/>
</dbReference>
<dbReference type="Gene3D" id="3.30.70.270">
    <property type="match status" value="1"/>
</dbReference>
<dbReference type="CDD" id="cd00130">
    <property type="entry name" value="PAS"/>
    <property type="match status" value="1"/>
</dbReference>
<dbReference type="GeneID" id="84608066"/>
<evidence type="ECO:0000313" key="8">
    <source>
        <dbReference type="Proteomes" id="UP000269134"/>
    </source>
</evidence>
<dbReference type="InterPro" id="IPR012292">
    <property type="entry name" value="Globin/Proto"/>
</dbReference>
<evidence type="ECO:0000313" key="7">
    <source>
        <dbReference type="EMBL" id="RMI02677.1"/>
    </source>
</evidence>
<dbReference type="SMART" id="SM00052">
    <property type="entry name" value="EAL"/>
    <property type="match status" value="1"/>
</dbReference>
<dbReference type="Proteomes" id="UP000269134">
    <property type="component" value="Unassembled WGS sequence"/>
</dbReference>
<dbReference type="Pfam" id="PF08447">
    <property type="entry name" value="PAS_3"/>
    <property type="match status" value="1"/>
</dbReference>
<evidence type="ECO:0000256" key="1">
    <source>
        <dbReference type="ARBA" id="ARBA00015125"/>
    </source>
</evidence>
<evidence type="ECO:0000259" key="4">
    <source>
        <dbReference type="PROSITE" id="PS50113"/>
    </source>
</evidence>
<keyword evidence="8" id="KW-1185">Reference proteome</keyword>
<dbReference type="EMBL" id="RFFL01000002">
    <property type="protein sequence ID" value="RMI02677.1"/>
    <property type="molecule type" value="Genomic_DNA"/>
</dbReference>
<dbReference type="Gene3D" id="3.30.450.20">
    <property type="entry name" value="PAS domain"/>
    <property type="match status" value="1"/>
</dbReference>
<dbReference type="Gene3D" id="1.10.490.10">
    <property type="entry name" value="Globins"/>
    <property type="match status" value="1"/>
</dbReference>
<reference evidence="7 8" key="1">
    <citation type="submission" date="2018-10" db="EMBL/GenBank/DDBJ databases">
        <title>Pseudomonas sp. GL14 genome.</title>
        <authorList>
            <person name="Peng J."/>
            <person name="Liu Z.-P."/>
        </authorList>
    </citation>
    <scope>NUCLEOTIDE SEQUENCE [LARGE SCALE GENOMIC DNA]</scope>
    <source>
        <strain evidence="7 8">GL14</strain>
    </source>
</reference>
<dbReference type="InterPro" id="IPR000014">
    <property type="entry name" value="PAS"/>
</dbReference>
<accession>A0ABX9V957</accession>
<organism evidence="7 8">
    <name type="scientific">Stutzerimonas nitrititolerans</name>
    <dbReference type="NCBI Taxonomy" id="2482751"/>
    <lineage>
        <taxon>Bacteria</taxon>
        <taxon>Pseudomonadati</taxon>
        <taxon>Pseudomonadota</taxon>
        <taxon>Gammaproteobacteria</taxon>
        <taxon>Pseudomonadales</taxon>
        <taxon>Pseudomonadaceae</taxon>
        <taxon>Stutzerimonas</taxon>
    </lineage>
</organism>
<dbReference type="RefSeq" id="WP_122075568.1">
    <property type="nucleotide sequence ID" value="NZ_RFFL01000002.1"/>
</dbReference>
<dbReference type="InterPro" id="IPR009050">
    <property type="entry name" value="Globin-like_sf"/>
</dbReference>
<proteinExistence type="predicted"/>
<dbReference type="InterPro" id="IPR001633">
    <property type="entry name" value="EAL_dom"/>
</dbReference>
<dbReference type="InterPro" id="IPR052155">
    <property type="entry name" value="Biofilm_reg_signaling"/>
</dbReference>
<evidence type="ECO:0000259" key="3">
    <source>
        <dbReference type="PROSITE" id="PS50112"/>
    </source>
</evidence>
<comment type="caution">
    <text evidence="7">The sequence shown here is derived from an EMBL/GenBank/DDBJ whole genome shotgun (WGS) entry which is preliminary data.</text>
</comment>
<evidence type="ECO:0000259" key="6">
    <source>
        <dbReference type="PROSITE" id="PS50887"/>
    </source>
</evidence>
<dbReference type="InterPro" id="IPR029787">
    <property type="entry name" value="Nucleotide_cyclase"/>
</dbReference>
<dbReference type="InterPro" id="IPR000160">
    <property type="entry name" value="GGDEF_dom"/>
</dbReference>
<name>A0ABX9V957_9GAMM</name>
<dbReference type="NCBIfam" id="TIGR00254">
    <property type="entry name" value="GGDEF"/>
    <property type="match status" value="1"/>
</dbReference>
<dbReference type="InterPro" id="IPR013655">
    <property type="entry name" value="PAS_fold_3"/>
</dbReference>
<dbReference type="SMART" id="SM00091">
    <property type="entry name" value="PAS"/>
    <property type="match status" value="1"/>
</dbReference>
<dbReference type="Pfam" id="PF00563">
    <property type="entry name" value="EAL"/>
    <property type="match status" value="1"/>
</dbReference>
<feature type="domain" description="PAC" evidence="4">
    <location>
        <begin position="247"/>
        <end position="298"/>
    </location>
</feature>
<evidence type="ECO:0000256" key="2">
    <source>
        <dbReference type="ARBA" id="ARBA00029839"/>
    </source>
</evidence>
<dbReference type="SUPFAM" id="SSF46458">
    <property type="entry name" value="Globin-like"/>
    <property type="match status" value="1"/>
</dbReference>
<dbReference type="Pfam" id="PF11563">
    <property type="entry name" value="Protoglobin"/>
    <property type="match status" value="1"/>
</dbReference>
<dbReference type="InterPro" id="IPR044398">
    <property type="entry name" value="Globin-sensor_dom"/>
</dbReference>
<dbReference type="PROSITE" id="PS50112">
    <property type="entry name" value="PAS"/>
    <property type="match status" value="1"/>
</dbReference>
<evidence type="ECO:0000259" key="5">
    <source>
        <dbReference type="PROSITE" id="PS50883"/>
    </source>
</evidence>
<dbReference type="InterPro" id="IPR000700">
    <property type="entry name" value="PAS-assoc_C"/>
</dbReference>
<dbReference type="SMART" id="SM00267">
    <property type="entry name" value="GGDEF"/>
    <property type="match status" value="1"/>
</dbReference>
<dbReference type="InterPro" id="IPR035919">
    <property type="entry name" value="EAL_sf"/>
</dbReference>
<dbReference type="InterPro" id="IPR043128">
    <property type="entry name" value="Rev_trsase/Diguanyl_cyclase"/>
</dbReference>
<feature type="domain" description="GGDEF" evidence="6">
    <location>
        <begin position="328"/>
        <end position="460"/>
    </location>
</feature>
<dbReference type="CDD" id="cd01948">
    <property type="entry name" value="EAL"/>
    <property type="match status" value="1"/>
</dbReference>
<dbReference type="SUPFAM" id="SSF141868">
    <property type="entry name" value="EAL domain-like"/>
    <property type="match status" value="1"/>
</dbReference>
<feature type="domain" description="EAL" evidence="5">
    <location>
        <begin position="469"/>
        <end position="724"/>
    </location>
</feature>
<dbReference type="PROSITE" id="PS50113">
    <property type="entry name" value="PAC"/>
    <property type="match status" value="1"/>
</dbReference>
<feature type="domain" description="PAS" evidence="3">
    <location>
        <begin position="172"/>
        <end position="243"/>
    </location>
</feature>
<dbReference type="PANTHER" id="PTHR44757">
    <property type="entry name" value="DIGUANYLATE CYCLASE DGCP"/>
    <property type="match status" value="1"/>
</dbReference>
<dbReference type="PROSITE" id="PS50883">
    <property type="entry name" value="EAL"/>
    <property type="match status" value="1"/>
</dbReference>
<dbReference type="Gene3D" id="3.20.20.450">
    <property type="entry name" value="EAL domain"/>
    <property type="match status" value="1"/>
</dbReference>
<protein>
    <recommendedName>
        <fullName evidence="1">Diguanylate cyclase DosC</fullName>
    </recommendedName>
    <alternativeName>
        <fullName evidence="2">Direct oxygen-sensing cyclase</fullName>
    </alternativeName>
</protein>
<gene>
    <name evidence="7" type="ORF">EA795_03345</name>
</gene>
<dbReference type="SUPFAM" id="SSF55073">
    <property type="entry name" value="Nucleotide cyclase"/>
    <property type="match status" value="1"/>
</dbReference>
<dbReference type="Pfam" id="PF00990">
    <property type="entry name" value="GGDEF"/>
    <property type="match status" value="1"/>
</dbReference>
<dbReference type="PANTHER" id="PTHR44757:SF2">
    <property type="entry name" value="BIOFILM ARCHITECTURE MAINTENANCE PROTEIN MBAA"/>
    <property type="match status" value="1"/>
</dbReference>
<dbReference type="NCBIfam" id="TIGR00229">
    <property type="entry name" value="sensory_box"/>
    <property type="match status" value="1"/>
</dbReference>